<dbReference type="AlphaFoldDB" id="A0A1S9JKC2"/>
<sequence length="59" mass="6957">MFECVFVCDDFTNNSTAPIKLLCLILGNIWLPYFICLFYVAIKYLIIEVNYQKTLIIKM</sequence>
<name>A0A1S9JKC2_SHIBO</name>
<evidence type="ECO:0000313" key="2">
    <source>
        <dbReference type="EMBL" id="OOO83345.1"/>
    </source>
</evidence>
<dbReference type="Proteomes" id="UP000868349">
    <property type="component" value="Unassembled WGS sequence"/>
</dbReference>
<accession>A0A1S9JKC2</accession>
<organism evidence="2">
    <name type="scientific">Shigella boydii</name>
    <dbReference type="NCBI Taxonomy" id="621"/>
    <lineage>
        <taxon>Bacteria</taxon>
        <taxon>Pseudomonadati</taxon>
        <taxon>Pseudomonadota</taxon>
        <taxon>Gammaproteobacteria</taxon>
        <taxon>Enterobacterales</taxon>
        <taxon>Enterobacteriaceae</taxon>
        <taxon>Shigella</taxon>
    </lineage>
</organism>
<keyword evidence="1" id="KW-0812">Transmembrane</keyword>
<keyword evidence="1" id="KW-1133">Transmembrane helix</keyword>
<reference evidence="2" key="1">
    <citation type="submission" date="2017-02" db="EMBL/GenBank/DDBJ databases">
        <title>Shigella draft genomes.</title>
        <authorList>
            <person name="Weis A.M."/>
            <person name="Weimer B.C."/>
            <person name="Gilpin B."/>
        </authorList>
    </citation>
    <scope>NUCLEOTIDE SEQUENCE [LARGE SCALE GENOMIC DNA]</scope>
    <source>
        <strain evidence="2">BCW_4868</strain>
    </source>
</reference>
<dbReference type="EMBL" id="MSJS02000019">
    <property type="protein sequence ID" value="OOO83345.1"/>
    <property type="molecule type" value="Genomic_DNA"/>
</dbReference>
<gene>
    <name evidence="2" type="ORF">AJR17_005745</name>
</gene>
<feature type="transmembrane region" description="Helical" evidence="1">
    <location>
        <begin position="19"/>
        <end position="42"/>
    </location>
</feature>
<comment type="caution">
    <text evidence="2">The sequence shown here is derived from an EMBL/GenBank/DDBJ whole genome shotgun (WGS) entry which is preliminary data.</text>
</comment>
<protein>
    <submittedName>
        <fullName evidence="2">Uncharacterized protein</fullName>
    </submittedName>
</protein>
<keyword evidence="1" id="KW-0472">Membrane</keyword>
<proteinExistence type="predicted"/>
<evidence type="ECO:0000256" key="1">
    <source>
        <dbReference type="SAM" id="Phobius"/>
    </source>
</evidence>